<dbReference type="EMBL" id="PFOB01000041">
    <property type="protein sequence ID" value="PIZ62876.1"/>
    <property type="molecule type" value="Genomic_DNA"/>
</dbReference>
<evidence type="ECO:0000313" key="4">
    <source>
        <dbReference type="Proteomes" id="UP000228503"/>
    </source>
</evidence>
<feature type="compositionally biased region" description="Low complexity" evidence="1">
    <location>
        <begin position="100"/>
        <end position="147"/>
    </location>
</feature>
<accession>A0A2M7TYH6</accession>
<evidence type="ECO:0000256" key="1">
    <source>
        <dbReference type="SAM" id="MobiDB-lite"/>
    </source>
</evidence>
<protein>
    <submittedName>
        <fullName evidence="3">Uncharacterized protein</fullName>
    </submittedName>
</protein>
<evidence type="ECO:0000256" key="2">
    <source>
        <dbReference type="SAM" id="Phobius"/>
    </source>
</evidence>
<comment type="caution">
    <text evidence="3">The sequence shown here is derived from an EMBL/GenBank/DDBJ whole genome shotgun (WGS) entry which is preliminary data.</text>
</comment>
<keyword evidence="2" id="KW-1133">Transmembrane helix</keyword>
<reference evidence="4" key="1">
    <citation type="submission" date="2017-09" db="EMBL/GenBank/DDBJ databases">
        <title>Depth-based differentiation of microbial function through sediment-hosted aquifers and enrichment of novel symbionts in the deep terrestrial subsurface.</title>
        <authorList>
            <person name="Probst A.J."/>
            <person name="Ladd B."/>
            <person name="Jarett J.K."/>
            <person name="Geller-Mcgrath D.E."/>
            <person name="Sieber C.M.K."/>
            <person name="Emerson J.B."/>
            <person name="Anantharaman K."/>
            <person name="Thomas B.C."/>
            <person name="Malmstrom R."/>
            <person name="Stieglmeier M."/>
            <person name="Klingl A."/>
            <person name="Woyke T."/>
            <person name="Ryan C.M."/>
            <person name="Banfield J.F."/>
        </authorList>
    </citation>
    <scope>NUCLEOTIDE SEQUENCE [LARGE SCALE GENOMIC DNA]</scope>
</reference>
<organism evidence="3 4">
    <name type="scientific">Candidatus Roizmanbacteria bacterium CG_4_10_14_0_2_um_filter_39_13</name>
    <dbReference type="NCBI Taxonomy" id="1974825"/>
    <lineage>
        <taxon>Bacteria</taxon>
        <taxon>Candidatus Roizmaniibacteriota</taxon>
    </lineage>
</organism>
<evidence type="ECO:0000313" key="3">
    <source>
        <dbReference type="EMBL" id="PIZ62876.1"/>
    </source>
</evidence>
<gene>
    <name evidence="3" type="ORF">COY16_03280</name>
</gene>
<feature type="region of interest" description="Disordered" evidence="1">
    <location>
        <begin position="100"/>
        <end position="164"/>
    </location>
</feature>
<feature type="compositionally biased region" description="Low complexity" evidence="1">
    <location>
        <begin position="178"/>
        <end position="193"/>
    </location>
</feature>
<keyword evidence="2" id="KW-0472">Membrane</keyword>
<feature type="transmembrane region" description="Helical" evidence="2">
    <location>
        <begin position="216"/>
        <end position="238"/>
    </location>
</feature>
<dbReference type="Proteomes" id="UP000228503">
    <property type="component" value="Unassembled WGS sequence"/>
</dbReference>
<dbReference type="AlphaFoldDB" id="A0A2M7TYH6"/>
<name>A0A2M7TYH6_9BACT</name>
<proteinExistence type="predicted"/>
<keyword evidence="2" id="KW-0812">Transmembrane</keyword>
<sequence length="258" mass="27693">MNRSIVQAADITAPVTTINLTGTKDGDNYSSAVTMTLSATDAGGEVRYTFYTDVDTGIETLYTKEVEFTKSKTYTIKYHSVDSAWNTETEKEKSFTIVLPTPTFTPSPTSVPATNTPTLSPTPTNQPVNNDTAAASPTETPTPTPDDAVTEDSPTPIPTESIDPELLENTMIGPQVPRQMMQQQSQQGQPGQVKSSFDEGGPDNILDSKPKGGSSGVIKVFVTVIALTTAGVVGWIAIQSNKPMEIEKESEETERPIE</sequence>
<feature type="region of interest" description="Disordered" evidence="1">
    <location>
        <begin position="178"/>
        <end position="213"/>
    </location>
</feature>